<accession>A0A0A8YJW5</accession>
<protein>
    <submittedName>
        <fullName evidence="1">Uncharacterized protein</fullName>
    </submittedName>
</protein>
<reference evidence="1" key="1">
    <citation type="submission" date="2014-09" db="EMBL/GenBank/DDBJ databases">
        <authorList>
            <person name="Magalhaes I.L.F."/>
            <person name="Oliveira U."/>
            <person name="Santos F.R."/>
            <person name="Vidigal T.H.D.A."/>
            <person name="Brescovit A.D."/>
            <person name="Santos A.J."/>
        </authorList>
    </citation>
    <scope>NUCLEOTIDE SEQUENCE</scope>
    <source>
        <tissue evidence="1">Shoot tissue taken approximately 20 cm above the soil surface</tissue>
    </source>
</reference>
<reference evidence="1" key="2">
    <citation type="journal article" date="2015" name="Data Brief">
        <title>Shoot transcriptome of the giant reed, Arundo donax.</title>
        <authorList>
            <person name="Barrero R.A."/>
            <person name="Guerrero F.D."/>
            <person name="Moolhuijzen P."/>
            <person name="Goolsby J.A."/>
            <person name="Tidwell J."/>
            <person name="Bellgard S.E."/>
            <person name="Bellgard M.I."/>
        </authorList>
    </citation>
    <scope>NUCLEOTIDE SEQUENCE</scope>
    <source>
        <tissue evidence="1">Shoot tissue taken approximately 20 cm above the soil surface</tissue>
    </source>
</reference>
<evidence type="ECO:0000313" key="1">
    <source>
        <dbReference type="EMBL" id="JAD26919.1"/>
    </source>
</evidence>
<organism evidence="1">
    <name type="scientific">Arundo donax</name>
    <name type="common">Giant reed</name>
    <name type="synonym">Donax arundinaceus</name>
    <dbReference type="NCBI Taxonomy" id="35708"/>
    <lineage>
        <taxon>Eukaryota</taxon>
        <taxon>Viridiplantae</taxon>
        <taxon>Streptophyta</taxon>
        <taxon>Embryophyta</taxon>
        <taxon>Tracheophyta</taxon>
        <taxon>Spermatophyta</taxon>
        <taxon>Magnoliopsida</taxon>
        <taxon>Liliopsida</taxon>
        <taxon>Poales</taxon>
        <taxon>Poaceae</taxon>
        <taxon>PACMAD clade</taxon>
        <taxon>Arundinoideae</taxon>
        <taxon>Arundineae</taxon>
        <taxon>Arundo</taxon>
    </lineage>
</organism>
<proteinExistence type="predicted"/>
<dbReference type="AlphaFoldDB" id="A0A0A8YJW5"/>
<name>A0A0A8YJW5_ARUDO</name>
<sequence length="37" mass="4483">MKRSQLKAKFVRLPYTRHLDHSTQSMCLGAKEIYCRW</sequence>
<dbReference type="EMBL" id="GBRH01270976">
    <property type="protein sequence ID" value="JAD26919.1"/>
    <property type="molecule type" value="Transcribed_RNA"/>
</dbReference>